<evidence type="ECO:0000313" key="3">
    <source>
        <dbReference type="EMBL" id="BAV88352.1"/>
    </source>
</evidence>
<dbReference type="Pfam" id="PF26572">
    <property type="entry name" value="DUF8185"/>
    <property type="match status" value="1"/>
</dbReference>
<name>A0A2Z5R105_9MICC</name>
<accession>A0A2Z5R105</accession>
<dbReference type="GeneID" id="93862847"/>
<dbReference type="InterPro" id="IPR058498">
    <property type="entry name" value="DUF8185"/>
</dbReference>
<evidence type="ECO:0000259" key="2">
    <source>
        <dbReference type="Pfam" id="PF26572"/>
    </source>
</evidence>
<keyword evidence="4" id="KW-1185">Reference proteome</keyword>
<dbReference type="KEGG" id="raj:RA11412_2053"/>
<dbReference type="AlphaFoldDB" id="A0A2Z5R105"/>
<evidence type="ECO:0000313" key="4">
    <source>
        <dbReference type="Proteomes" id="UP000250241"/>
    </source>
</evidence>
<organism evidence="3 4">
    <name type="scientific">Rothia aeria</name>
    <dbReference type="NCBI Taxonomy" id="172042"/>
    <lineage>
        <taxon>Bacteria</taxon>
        <taxon>Bacillati</taxon>
        <taxon>Actinomycetota</taxon>
        <taxon>Actinomycetes</taxon>
        <taxon>Micrococcales</taxon>
        <taxon>Micrococcaceae</taxon>
        <taxon>Rothia</taxon>
    </lineage>
</organism>
<protein>
    <submittedName>
        <fullName evidence="3">Uncharacterized protein</fullName>
    </submittedName>
</protein>
<sequence length="264" mass="27792">MAIHGADGAGRAHPIIELKYNPHEGIEEPYLVLADGENGVAAAKDLATYISRAKSVDKGAAIRLIARGTVLGVFACSLAPETLLDATPTILGTRALTLAAPSQLDIVVEAQALLDRLARIQESKMVLYLPPVTVNAVWAGQSAPVSGWARVGAVAASEFRRACREGLEAVDRSLPENPGAAVLATVRSRIWSSPMVLEHLPEFDNVSVPTGAAFALKVFGFLPDAFEGQLPVFVARSKSGEWTRIAAPGGQVLVRAATPSLQTV</sequence>
<proteinExistence type="predicted"/>
<reference evidence="3 4" key="1">
    <citation type="submission" date="2016-10" db="EMBL/GenBank/DDBJ databases">
        <title>Genome sequence of Rothia aeria strain JCM11412.</title>
        <authorList>
            <person name="Nambu T."/>
        </authorList>
    </citation>
    <scope>NUCLEOTIDE SEQUENCE [LARGE SCALE GENOMIC DNA]</scope>
    <source>
        <strain evidence="3 4">JCM 11412</strain>
    </source>
</reference>
<dbReference type="RefSeq" id="WP_128087864.1">
    <property type="nucleotide sequence ID" value="NZ_CP068102.1"/>
</dbReference>
<feature type="domain" description="DUF8185" evidence="2">
    <location>
        <begin position="144"/>
        <end position="257"/>
    </location>
</feature>
<evidence type="ECO:0000259" key="1">
    <source>
        <dbReference type="Pfam" id="PF26035"/>
    </source>
</evidence>
<feature type="domain" description="DUF8010" evidence="1">
    <location>
        <begin position="41"/>
        <end position="133"/>
    </location>
</feature>
<dbReference type="Proteomes" id="UP000250241">
    <property type="component" value="Chromosome"/>
</dbReference>
<gene>
    <name evidence="3" type="ORF">RA11412_2053</name>
</gene>
<dbReference type="EMBL" id="AP017895">
    <property type="protein sequence ID" value="BAV88352.1"/>
    <property type="molecule type" value="Genomic_DNA"/>
</dbReference>
<dbReference type="Pfam" id="PF26035">
    <property type="entry name" value="DUF8010"/>
    <property type="match status" value="1"/>
</dbReference>
<dbReference type="InterPro" id="IPR058323">
    <property type="entry name" value="DUF8010"/>
</dbReference>